<accession>A0ABQ7DVW3</accession>
<keyword evidence="3" id="KW-1185">Reference proteome</keyword>
<proteinExistence type="predicted"/>
<gene>
    <name evidence="2" type="ORF">DY000_02033165</name>
</gene>
<name>A0ABQ7DVW3_BRACR</name>
<evidence type="ECO:0000313" key="3">
    <source>
        <dbReference type="Proteomes" id="UP000266723"/>
    </source>
</evidence>
<reference evidence="2 3" key="1">
    <citation type="journal article" date="2020" name="BMC Genomics">
        <title>Intraspecific diversification of the crop wild relative Brassica cretica Lam. using demographic model selection.</title>
        <authorList>
            <person name="Kioukis A."/>
            <person name="Michalopoulou V.A."/>
            <person name="Briers L."/>
            <person name="Pirintsos S."/>
            <person name="Studholme D.J."/>
            <person name="Pavlidis P."/>
            <person name="Sarris P.F."/>
        </authorList>
    </citation>
    <scope>NUCLEOTIDE SEQUENCE [LARGE SCALE GENOMIC DNA]</scope>
    <source>
        <strain evidence="3">cv. PFS-1207/04</strain>
    </source>
</reference>
<feature type="compositionally biased region" description="Polar residues" evidence="1">
    <location>
        <begin position="54"/>
        <end position="64"/>
    </location>
</feature>
<evidence type="ECO:0000256" key="1">
    <source>
        <dbReference type="SAM" id="MobiDB-lite"/>
    </source>
</evidence>
<feature type="compositionally biased region" description="Basic and acidic residues" evidence="1">
    <location>
        <begin position="68"/>
        <end position="80"/>
    </location>
</feature>
<protein>
    <submittedName>
        <fullName evidence="2">Uncharacterized protein</fullName>
    </submittedName>
</protein>
<dbReference type="EMBL" id="QGKV02000649">
    <property type="protein sequence ID" value="KAF3582263.1"/>
    <property type="molecule type" value="Genomic_DNA"/>
</dbReference>
<sequence length="107" mass="12177">MTNVACESPPQSRLLSQDSTRQEVDILLKHLRRRNHELRSREIFRKLGPSMLTQKFGTTTSSQAVKLADLKTGSEQKESLRPPGNVRPRLQTPQPKELCRSSPARRS</sequence>
<organism evidence="2 3">
    <name type="scientific">Brassica cretica</name>
    <name type="common">Mustard</name>
    <dbReference type="NCBI Taxonomy" id="69181"/>
    <lineage>
        <taxon>Eukaryota</taxon>
        <taxon>Viridiplantae</taxon>
        <taxon>Streptophyta</taxon>
        <taxon>Embryophyta</taxon>
        <taxon>Tracheophyta</taxon>
        <taxon>Spermatophyta</taxon>
        <taxon>Magnoliopsida</taxon>
        <taxon>eudicotyledons</taxon>
        <taxon>Gunneridae</taxon>
        <taxon>Pentapetalae</taxon>
        <taxon>rosids</taxon>
        <taxon>malvids</taxon>
        <taxon>Brassicales</taxon>
        <taxon>Brassicaceae</taxon>
        <taxon>Brassiceae</taxon>
        <taxon>Brassica</taxon>
    </lineage>
</organism>
<evidence type="ECO:0000313" key="2">
    <source>
        <dbReference type="EMBL" id="KAF3582263.1"/>
    </source>
</evidence>
<dbReference type="Proteomes" id="UP000266723">
    <property type="component" value="Unassembled WGS sequence"/>
</dbReference>
<comment type="caution">
    <text evidence="2">The sequence shown here is derived from an EMBL/GenBank/DDBJ whole genome shotgun (WGS) entry which is preliminary data.</text>
</comment>
<feature type="region of interest" description="Disordered" evidence="1">
    <location>
        <begin position="54"/>
        <end position="107"/>
    </location>
</feature>